<protein>
    <submittedName>
        <fullName evidence="1">Uncharacterized protein</fullName>
    </submittedName>
</protein>
<keyword evidence="2" id="KW-1185">Reference proteome</keyword>
<accession>A0A495W1B0</accession>
<name>A0A495W1B0_9PSEU</name>
<sequence length="38" mass="4427">MGFYRDWRWDDDSAEVSLTVEEQQALAELEEQGPVVAR</sequence>
<gene>
    <name evidence="1" type="ORF">C8E97_3562</name>
</gene>
<proteinExistence type="predicted"/>
<organism evidence="1 2">
    <name type="scientific">Saccharothrix australiensis</name>
    <dbReference type="NCBI Taxonomy" id="2072"/>
    <lineage>
        <taxon>Bacteria</taxon>
        <taxon>Bacillati</taxon>
        <taxon>Actinomycetota</taxon>
        <taxon>Actinomycetes</taxon>
        <taxon>Pseudonocardiales</taxon>
        <taxon>Pseudonocardiaceae</taxon>
        <taxon>Saccharothrix</taxon>
    </lineage>
</organism>
<reference evidence="1 2" key="1">
    <citation type="submission" date="2018-10" db="EMBL/GenBank/DDBJ databases">
        <title>Sequencing the genomes of 1000 actinobacteria strains.</title>
        <authorList>
            <person name="Klenk H.-P."/>
        </authorList>
    </citation>
    <scope>NUCLEOTIDE SEQUENCE [LARGE SCALE GENOMIC DNA]</scope>
    <source>
        <strain evidence="1 2">DSM 43800</strain>
    </source>
</reference>
<comment type="caution">
    <text evidence="1">The sequence shown here is derived from an EMBL/GenBank/DDBJ whole genome shotgun (WGS) entry which is preliminary data.</text>
</comment>
<dbReference type="AlphaFoldDB" id="A0A495W1B0"/>
<dbReference type="EMBL" id="RBXO01000001">
    <property type="protein sequence ID" value="RKT54910.1"/>
    <property type="molecule type" value="Genomic_DNA"/>
</dbReference>
<evidence type="ECO:0000313" key="2">
    <source>
        <dbReference type="Proteomes" id="UP000282084"/>
    </source>
</evidence>
<dbReference type="Proteomes" id="UP000282084">
    <property type="component" value="Unassembled WGS sequence"/>
</dbReference>
<evidence type="ECO:0000313" key="1">
    <source>
        <dbReference type="EMBL" id="RKT54910.1"/>
    </source>
</evidence>